<evidence type="ECO:0000256" key="13">
    <source>
        <dbReference type="ARBA" id="ARBA00023286"/>
    </source>
</evidence>
<evidence type="ECO:0000256" key="12">
    <source>
        <dbReference type="ARBA" id="ARBA00023257"/>
    </source>
</evidence>
<keyword evidence="11" id="KW-0325">Glycoprotein</keyword>
<keyword evidence="24" id="KW-1185">Reference proteome</keyword>
<evidence type="ECO:0000313" key="25">
    <source>
        <dbReference type="RefSeq" id="XP_034252798.1"/>
    </source>
</evidence>
<keyword evidence="10" id="KW-0675">Receptor</keyword>
<dbReference type="SMART" id="SM00079">
    <property type="entry name" value="PBPe"/>
    <property type="match status" value="1"/>
</dbReference>
<dbReference type="Pfam" id="PF10613">
    <property type="entry name" value="Lig_chan-Glu_bd"/>
    <property type="match status" value="1"/>
</dbReference>
<feature type="domain" description="Ionotropic glutamate receptor L-glutamate and glycine-binding" evidence="23">
    <location>
        <begin position="443"/>
        <end position="508"/>
    </location>
</feature>
<feature type="site" description="Crucial to convey clamshell closure to channel opening" evidence="18">
    <location>
        <position position="669"/>
    </location>
</feature>
<feature type="transmembrane region" description="Helical" evidence="20">
    <location>
        <begin position="640"/>
        <end position="662"/>
    </location>
</feature>
<evidence type="ECO:0000256" key="19">
    <source>
        <dbReference type="PIRSR" id="PIRSR601508-3"/>
    </source>
</evidence>
<dbReference type="Gene3D" id="3.40.50.2300">
    <property type="match status" value="2"/>
</dbReference>
<keyword evidence="6 20" id="KW-1133">Transmembrane helix</keyword>
<feature type="binding site" evidence="17">
    <location>
        <position position="690"/>
    </location>
    <ligand>
        <name>L-glutamate</name>
        <dbReference type="ChEBI" id="CHEBI:29985"/>
    </ligand>
</feature>
<dbReference type="GO" id="GO:0045211">
    <property type="term" value="C:postsynaptic membrane"/>
    <property type="evidence" value="ECO:0007669"/>
    <property type="project" value="UniProtKB-SubCell"/>
</dbReference>
<dbReference type="InterPro" id="IPR019594">
    <property type="entry name" value="Glu/Gly-bd"/>
</dbReference>
<dbReference type="FunFam" id="1.10.287.70:FF:000064">
    <property type="entry name" value="Glutamate receptor ionotropic, kainate"/>
    <property type="match status" value="1"/>
</dbReference>
<evidence type="ECO:0000256" key="20">
    <source>
        <dbReference type="SAM" id="Phobius"/>
    </source>
</evidence>
<dbReference type="Gene3D" id="1.10.287.70">
    <property type="match status" value="1"/>
</dbReference>
<feature type="chain" id="PRO_5027877780" description="Glutamate receptor 1" evidence="21">
    <location>
        <begin position="19"/>
        <end position="920"/>
    </location>
</feature>
<comment type="subcellular location">
    <subcellularLocation>
        <location evidence="15">Postsynaptic cell membrane</location>
        <topology evidence="15">Multi-pass membrane protein</topology>
    </subcellularLocation>
</comment>
<feature type="disulfide bond" evidence="19">
    <location>
        <begin position="753"/>
        <end position="811"/>
    </location>
</feature>
<feature type="binding site" evidence="17">
    <location>
        <position position="691"/>
    </location>
    <ligand>
        <name>L-glutamate</name>
        <dbReference type="ChEBI" id="CHEBI:29985"/>
    </ligand>
</feature>
<dbReference type="Proteomes" id="UP000515158">
    <property type="component" value="Unplaced"/>
</dbReference>
<evidence type="ECO:0000256" key="7">
    <source>
        <dbReference type="ARBA" id="ARBA00023018"/>
    </source>
</evidence>
<keyword evidence="9 20" id="KW-0472">Membrane</keyword>
<dbReference type="SUPFAM" id="SSF53822">
    <property type="entry name" value="Periplasmic binding protein-like I"/>
    <property type="match status" value="1"/>
</dbReference>
<dbReference type="GO" id="GO:0008328">
    <property type="term" value="C:ionotropic glutamate receptor complex"/>
    <property type="evidence" value="ECO:0007669"/>
    <property type="project" value="UniProtKB-ARBA"/>
</dbReference>
<keyword evidence="8" id="KW-0406">Ion transport</keyword>
<dbReference type="InParanoid" id="A0A6P9A4F8"/>
<gene>
    <name evidence="25" type="primary">LOC117652188</name>
</gene>
<evidence type="ECO:0000256" key="16">
    <source>
        <dbReference type="ARBA" id="ARBA00072754"/>
    </source>
</evidence>
<evidence type="ECO:0000256" key="11">
    <source>
        <dbReference type="ARBA" id="ARBA00023180"/>
    </source>
</evidence>
<evidence type="ECO:0000259" key="23">
    <source>
        <dbReference type="SMART" id="SM00918"/>
    </source>
</evidence>
<keyword evidence="3" id="KW-1003">Cell membrane</keyword>
<evidence type="ECO:0000256" key="9">
    <source>
        <dbReference type="ARBA" id="ARBA00023136"/>
    </source>
</evidence>
<comment type="similarity">
    <text evidence="1">Belongs to the glutamate-gated ion channel (TC 1.A.10.1) family.</text>
</comment>
<dbReference type="SMART" id="SM00918">
    <property type="entry name" value="Lig_chan-Glu_bd"/>
    <property type="match status" value="1"/>
</dbReference>
<feature type="binding site" evidence="17">
    <location>
        <position position="741"/>
    </location>
    <ligand>
        <name>L-glutamate</name>
        <dbReference type="ChEBI" id="CHEBI:29985"/>
    </ligand>
</feature>
<evidence type="ECO:0000256" key="14">
    <source>
        <dbReference type="ARBA" id="ARBA00023303"/>
    </source>
</evidence>
<evidence type="ECO:0000259" key="22">
    <source>
        <dbReference type="SMART" id="SM00079"/>
    </source>
</evidence>
<dbReference type="InterPro" id="IPR001508">
    <property type="entry name" value="Iono_Glu_rcpt_met"/>
</dbReference>
<protein>
    <recommendedName>
        <fullName evidence="16">Glutamate receptor 1</fullName>
    </recommendedName>
</protein>
<dbReference type="Pfam" id="PF00060">
    <property type="entry name" value="Lig_chan"/>
    <property type="match status" value="1"/>
</dbReference>
<reference evidence="25" key="1">
    <citation type="submission" date="2025-08" db="UniProtKB">
        <authorList>
            <consortium name="RefSeq"/>
        </authorList>
    </citation>
    <scope>IDENTIFICATION</scope>
    <source>
        <tissue evidence="25">Total insect</tissue>
    </source>
</reference>
<keyword evidence="12" id="KW-0628">Postsynaptic cell membrane</keyword>
<feature type="site" description="Interaction with the cone snail toxin Con-ikot-ikot" evidence="18">
    <location>
        <position position="696"/>
    </location>
</feature>
<keyword evidence="7" id="KW-0770">Synapse</keyword>
<keyword evidence="5 21" id="KW-0732">Signal</keyword>
<evidence type="ECO:0000256" key="1">
    <source>
        <dbReference type="ARBA" id="ARBA00008685"/>
    </source>
</evidence>
<evidence type="ECO:0000256" key="15">
    <source>
        <dbReference type="ARBA" id="ARBA00034104"/>
    </source>
</evidence>
<dbReference type="FunFam" id="3.40.190.10:FF:000178">
    <property type="entry name" value="Glutamate receptor subunit"/>
    <property type="match status" value="1"/>
</dbReference>
<keyword evidence="4 20" id="KW-0812">Transmembrane</keyword>
<dbReference type="PANTHER" id="PTHR18966">
    <property type="entry name" value="IONOTROPIC GLUTAMATE RECEPTOR"/>
    <property type="match status" value="1"/>
</dbReference>
<dbReference type="Pfam" id="PF01094">
    <property type="entry name" value="ANF_receptor"/>
    <property type="match status" value="1"/>
</dbReference>
<dbReference type="PRINTS" id="PR00177">
    <property type="entry name" value="NMDARECEPTOR"/>
</dbReference>
<dbReference type="KEGG" id="tpal:117652188"/>
<accession>A0A6P9A4F8</accession>
<feature type="transmembrane region" description="Helical" evidence="20">
    <location>
        <begin position="564"/>
        <end position="583"/>
    </location>
</feature>
<proteinExistence type="inferred from homology"/>
<feature type="binding site" evidence="17">
    <location>
        <position position="519"/>
    </location>
    <ligand>
        <name>L-glutamate</name>
        <dbReference type="ChEBI" id="CHEBI:29985"/>
    </ligand>
</feature>
<name>A0A6P9A4F8_THRPL</name>
<evidence type="ECO:0000256" key="10">
    <source>
        <dbReference type="ARBA" id="ARBA00023170"/>
    </source>
</evidence>
<dbReference type="GO" id="GO:0004970">
    <property type="term" value="F:glutamate-gated receptor activity"/>
    <property type="evidence" value="ECO:0007669"/>
    <property type="project" value="UniProtKB-ARBA"/>
</dbReference>
<evidence type="ECO:0000256" key="2">
    <source>
        <dbReference type="ARBA" id="ARBA00022448"/>
    </source>
</evidence>
<evidence type="ECO:0000256" key="18">
    <source>
        <dbReference type="PIRSR" id="PIRSR601508-2"/>
    </source>
</evidence>
<evidence type="ECO:0000256" key="6">
    <source>
        <dbReference type="ARBA" id="ARBA00022989"/>
    </source>
</evidence>
<keyword evidence="13" id="KW-1071">Ligand-gated ion channel</keyword>
<feature type="transmembrane region" description="Helical" evidence="20">
    <location>
        <begin position="834"/>
        <end position="855"/>
    </location>
</feature>
<sequence length="920" mass="104101">MSLRTLLLCCCAASMAESWRQTSDPRDELPELHIAGLFHREDWQDILAFRAAVDRINMDKLVLPHVRLVPIVEIVSPVDSFSTGKRLCNITRQGVSAVFGPKSSETLGIVTSICETLEIPHILTHWETSPRPAKFQINIHPDPKSLSQALVALLDDMAWRTFTIIYENDDGLVRLQEVLKVHGPRDNPITVRQLGEGDDYRPLLKEIHNTSESRLVLDVSTERIVDLFLQARQVKMMGDYTSYLVTSLDAHTLNFSVVNSWITDKRNIANITGMRLVDPTSIDVQNAVQDWVFSERLRGNTINITPEEVKTSAALMYDAVHMFAKSLHRLNQTAPEIYEAPLQCDGFQKWEHGERLITFMKMTYSNPANEERGMTGLIALDPSAEYRRTNFTLTLVETNSNNATGTWNMTGIHLFRSVEEMERSEKQKLSKKLMRVVSRLGAPYLMKLDNWTEDSRNDGLEGYAMDLIHEISLILNFKYEFYLVKDGKYGSLNPTTKQWDGIIKDLLDRKADLGICDLTITYDRERAVDFTMPFMNLGISILFSKPQEPPPNLFSFLSPLSLEVWIYMATAYVGVSLLLFVLARTSPYEWDNPHPCNPNPEELQNTFTLFNSMWFAMGSFLQQGCDFLPKAVSTRMVAGMWWFFTLIMISSYTANLAAFLTVNRMDDTITSAKDLAQQNKIKYGCIEGGSTQAFFKNSNFSDYQRMWAAMEAARPSVFPKSNAEGVDRVLKSKRSYAYLMESSSIEYEVERHCELMQIGNHMDSKGYGIAMPMHSWYRTLISGAVLKLQESGKLAALKEKWWKQMHGGGKCQTKEASAGEASANELGLDNVGGVFVVLISGCAFAFLVAVLEFILNTRKVAIEYKISPKEALLMELKFALRCRGTTKPVHPNRESTPSSADTQSVVQLNNFKRLVANPDK</sequence>
<feature type="site" description="Interaction with the cone snail toxin Con-ikot-ikot" evidence="18">
    <location>
        <position position="787"/>
    </location>
</feature>
<evidence type="ECO:0000256" key="21">
    <source>
        <dbReference type="SAM" id="SignalP"/>
    </source>
</evidence>
<keyword evidence="14" id="KW-0407">Ion channel</keyword>
<dbReference type="RefSeq" id="XP_034252798.1">
    <property type="nucleotide sequence ID" value="XM_034396907.1"/>
</dbReference>
<organism evidence="25">
    <name type="scientific">Thrips palmi</name>
    <name type="common">Melon thrips</name>
    <dbReference type="NCBI Taxonomy" id="161013"/>
    <lineage>
        <taxon>Eukaryota</taxon>
        <taxon>Metazoa</taxon>
        <taxon>Ecdysozoa</taxon>
        <taxon>Arthropoda</taxon>
        <taxon>Hexapoda</taxon>
        <taxon>Insecta</taxon>
        <taxon>Pterygota</taxon>
        <taxon>Neoptera</taxon>
        <taxon>Paraneoptera</taxon>
        <taxon>Thysanoptera</taxon>
        <taxon>Terebrantia</taxon>
        <taxon>Thripoidea</taxon>
        <taxon>Thripidae</taxon>
        <taxon>Thrips</taxon>
    </lineage>
</organism>
<keyword evidence="19" id="KW-1015">Disulfide bond</keyword>
<evidence type="ECO:0000313" key="24">
    <source>
        <dbReference type="Proteomes" id="UP000515158"/>
    </source>
</evidence>
<feature type="signal peptide" evidence="21">
    <location>
        <begin position="1"/>
        <end position="18"/>
    </location>
</feature>
<keyword evidence="2" id="KW-0813">Transport</keyword>
<dbReference type="GeneID" id="117652188"/>
<evidence type="ECO:0000256" key="17">
    <source>
        <dbReference type="PIRSR" id="PIRSR601508-1"/>
    </source>
</evidence>
<evidence type="ECO:0000256" key="8">
    <source>
        <dbReference type="ARBA" id="ARBA00023065"/>
    </source>
</evidence>
<dbReference type="OrthoDB" id="5984008at2759"/>
<dbReference type="InterPro" id="IPR001320">
    <property type="entry name" value="Iontro_rcpt_C"/>
</dbReference>
<dbReference type="InterPro" id="IPR015683">
    <property type="entry name" value="Ionotropic_Glu_rcpt"/>
</dbReference>
<dbReference type="InterPro" id="IPR001828">
    <property type="entry name" value="ANF_lig-bd_rcpt"/>
</dbReference>
<dbReference type="FunFam" id="3.40.190.10:FF:000060">
    <property type="entry name" value="Glutamate receptor ionotropic, kainate 1"/>
    <property type="match status" value="1"/>
</dbReference>
<dbReference type="SUPFAM" id="SSF53850">
    <property type="entry name" value="Periplasmic binding protein-like II"/>
    <property type="match status" value="1"/>
</dbReference>
<dbReference type="CDD" id="cd06382">
    <property type="entry name" value="PBP1_iGluR_Kainate"/>
    <property type="match status" value="1"/>
</dbReference>
<evidence type="ECO:0000256" key="3">
    <source>
        <dbReference type="ARBA" id="ARBA00022475"/>
    </source>
</evidence>
<dbReference type="AlphaFoldDB" id="A0A6P9A4F8"/>
<evidence type="ECO:0000256" key="4">
    <source>
        <dbReference type="ARBA" id="ARBA00022692"/>
    </source>
</evidence>
<dbReference type="Gene3D" id="3.40.190.10">
    <property type="entry name" value="Periplasmic binding protein-like II"/>
    <property type="match status" value="2"/>
</dbReference>
<feature type="domain" description="Ionotropic glutamate receptor C-terminal" evidence="22">
    <location>
        <begin position="433"/>
        <end position="804"/>
    </location>
</feature>
<evidence type="ECO:0000256" key="5">
    <source>
        <dbReference type="ARBA" id="ARBA00022729"/>
    </source>
</evidence>
<feature type="binding site" evidence="17">
    <location>
        <position position="524"/>
    </location>
    <ligand>
        <name>L-glutamate</name>
        <dbReference type="ChEBI" id="CHEBI:29985"/>
    </ligand>
</feature>
<dbReference type="InterPro" id="IPR028082">
    <property type="entry name" value="Peripla_BP_I"/>
</dbReference>